<evidence type="ECO:0000313" key="9">
    <source>
        <dbReference type="RefSeq" id="XP_022089821.1"/>
    </source>
</evidence>
<feature type="domain" description="E3 UFM1-protein ligase 1-like" evidence="6">
    <location>
        <begin position="540"/>
        <end position="663"/>
    </location>
</feature>
<keyword evidence="8" id="KW-1185">Reference proteome</keyword>
<evidence type="ECO:0000259" key="7">
    <source>
        <dbReference type="Pfam" id="PF25041"/>
    </source>
</evidence>
<dbReference type="GO" id="GO:0061666">
    <property type="term" value="F:UFM1 ligase activity"/>
    <property type="evidence" value="ECO:0007669"/>
    <property type="project" value="InterPro"/>
</dbReference>
<evidence type="ECO:0000313" key="8">
    <source>
        <dbReference type="Proteomes" id="UP000694845"/>
    </source>
</evidence>
<keyword evidence="3" id="KW-0833">Ubl conjugation pathway</keyword>
<dbReference type="Pfam" id="PF25041">
    <property type="entry name" value="UFL1_C"/>
    <property type="match status" value="1"/>
</dbReference>
<dbReference type="RefSeq" id="XP_022089821.1">
    <property type="nucleotide sequence ID" value="XM_022234129.1"/>
</dbReference>
<dbReference type="Pfam" id="PF25870">
    <property type="entry name" value="WHD_UFL1_5th"/>
    <property type="match status" value="1"/>
</dbReference>
<protein>
    <submittedName>
        <fullName evidence="9">E3 UFM1-protein ligase 1-like isoform X1</fullName>
    </submittedName>
</protein>
<evidence type="ECO:0000259" key="5">
    <source>
        <dbReference type="Pfam" id="PF09743"/>
    </source>
</evidence>
<dbReference type="PANTHER" id="PTHR31057">
    <property type="entry name" value="E3 UFM1-PROTEIN LIGASE 1"/>
    <property type="match status" value="1"/>
</dbReference>
<dbReference type="GO" id="GO:1990592">
    <property type="term" value="P:protein K69-linked ufmylation"/>
    <property type="evidence" value="ECO:0007669"/>
    <property type="project" value="TreeGrafter"/>
</dbReference>
<evidence type="ECO:0000256" key="2">
    <source>
        <dbReference type="ARBA" id="ARBA00022679"/>
    </source>
</evidence>
<dbReference type="KEGG" id="aplc:110978841"/>
<evidence type="ECO:0000259" key="6">
    <source>
        <dbReference type="Pfam" id="PF23659"/>
    </source>
</evidence>
<dbReference type="GO" id="GO:0005789">
    <property type="term" value="C:endoplasmic reticulum membrane"/>
    <property type="evidence" value="ECO:0007669"/>
    <property type="project" value="TreeGrafter"/>
</dbReference>
<sequence length="802" mass="89669">MASSEWEEVKRLAADFQRVQLTSSVQKLSERNCIEIVNKLIELKLIEVIYTLDGKEYLTPAQLSKEILDELIYHGGRINLVDLQQILGVDFSHIEAKANELVKHDRSLHMVLGQLVTRDYTDQLSEDINDQLQEAGQVTVAELTKSHDLPASFLSEMIEARLGTVIQGQMDIYDPGVIFTKAFIERHTAQIRGAFSAVTRPTPVITILNQFKFPEKLFFGCLQDLVDKGRLNGSIVGGRQDKAVYVPDLYAKTQNAWVDSFHAQNGYLEYDALARLGITDAKLYIKRRFKSESLLFLSSCCVGSQLRDRVDASIDEALSTGTWIDIVPLLPSSFTMDDIHQLLQQCMTGRGKSGARILCKTIVCSEKFLSECRGLFDELMSEKAEKDAKSAPQLLLQVDKKAVAAVTRGTEGKKDKKEERRNKAATGGGSSGNKGGGQGISREIKTKKVKKGRGRDIDEKEEEDISASRGYQSDELPFMSIEEIEEVLSKSFTDCPEELHSELAEDLYRPLHRAYQDVAKSVFLSAAGSSDSSKRRKNRGEVQDKINGLVNNVRLFEKGVRQFLGRDEDLENQLSKYLIRTLCTDITNLLLSAVTSENLMSEVNPTTLNAETRAGILVKLKDELRQPLTKLHNSLNGKDLGEFLSTLERACESNKCDIMLKKLDKKKERQLVFNHRQALREQLQNETDPAMALHLAVVLAFQNSTQCMLHAPGKLVPQLISFLNTHLTSTNYSLLLRYQGLVQKHLGLSRDRDQQEGGKSPTADSNKEDEAVSEIATQLEHLLSDVKEIALTKKSTSTAAET</sequence>
<feature type="compositionally biased region" description="Basic and acidic residues" evidence="4">
    <location>
        <begin position="410"/>
        <end position="422"/>
    </location>
</feature>
<feature type="region of interest" description="Disordered" evidence="4">
    <location>
        <begin position="407"/>
        <end position="471"/>
    </location>
</feature>
<accession>A0A8B7YDU8</accession>
<dbReference type="GO" id="GO:0034976">
    <property type="term" value="P:response to endoplasmic reticulum stress"/>
    <property type="evidence" value="ECO:0007669"/>
    <property type="project" value="TreeGrafter"/>
</dbReference>
<evidence type="ECO:0000256" key="4">
    <source>
        <dbReference type="SAM" id="MobiDB-lite"/>
    </source>
</evidence>
<dbReference type="PANTHER" id="PTHR31057:SF0">
    <property type="entry name" value="E3 UFM1-PROTEIN LIGASE 1"/>
    <property type="match status" value="1"/>
</dbReference>
<dbReference type="GeneID" id="110978841"/>
<gene>
    <name evidence="9" type="primary">LOC110978841</name>
</gene>
<reference evidence="9" key="1">
    <citation type="submission" date="2025-08" db="UniProtKB">
        <authorList>
            <consortium name="RefSeq"/>
        </authorList>
    </citation>
    <scope>IDENTIFICATION</scope>
</reference>
<evidence type="ECO:0000256" key="3">
    <source>
        <dbReference type="ARBA" id="ARBA00022786"/>
    </source>
</evidence>
<dbReference type="InterPro" id="IPR056579">
    <property type="entry name" value="Ufl1_N"/>
</dbReference>
<feature type="region of interest" description="Disordered" evidence="4">
    <location>
        <begin position="749"/>
        <end position="772"/>
    </location>
</feature>
<comment type="similarity">
    <text evidence="1">Belongs to the UFL1 family.</text>
</comment>
<feature type="domain" description="E3 UFM1-protein ligase 1-like N-terminal" evidence="5">
    <location>
        <begin position="8"/>
        <end position="284"/>
    </location>
</feature>
<dbReference type="Proteomes" id="UP000694845">
    <property type="component" value="Unplaced"/>
</dbReference>
<dbReference type="InterPro" id="IPR056761">
    <property type="entry name" value="Ufl1-like_C"/>
</dbReference>
<proteinExistence type="inferred from homology"/>
<dbReference type="Pfam" id="PF09743">
    <property type="entry name" value="E3_UFM1_ligase"/>
    <property type="match status" value="1"/>
</dbReference>
<dbReference type="Pfam" id="PF23659">
    <property type="entry name" value="UFL1"/>
    <property type="match status" value="1"/>
</dbReference>
<name>A0A8B7YDU8_ACAPL</name>
<feature type="compositionally biased region" description="Gly residues" evidence="4">
    <location>
        <begin position="426"/>
        <end position="439"/>
    </location>
</feature>
<dbReference type="GO" id="GO:0032434">
    <property type="term" value="P:regulation of proteasomal ubiquitin-dependent protein catabolic process"/>
    <property type="evidence" value="ECO:0007669"/>
    <property type="project" value="TreeGrafter"/>
</dbReference>
<feature type="domain" description="E3 UFM1-protein ligase-like C-terminal" evidence="7">
    <location>
        <begin position="668"/>
        <end position="789"/>
    </location>
</feature>
<dbReference type="OrthoDB" id="10258297at2759"/>
<evidence type="ECO:0000256" key="1">
    <source>
        <dbReference type="ARBA" id="ARBA00010789"/>
    </source>
</evidence>
<dbReference type="InterPro" id="IPR018611">
    <property type="entry name" value="Ufl1"/>
</dbReference>
<keyword evidence="2" id="KW-0808">Transferase</keyword>
<dbReference type="InterPro" id="IPR056580">
    <property type="entry name" value="Ufl1_dom"/>
</dbReference>
<dbReference type="AlphaFoldDB" id="A0A8B7YDU8"/>
<dbReference type="CTD" id="23376"/>
<organism evidence="8 9">
    <name type="scientific">Acanthaster planci</name>
    <name type="common">Crown-of-thorns starfish</name>
    <dbReference type="NCBI Taxonomy" id="133434"/>
    <lineage>
        <taxon>Eukaryota</taxon>
        <taxon>Metazoa</taxon>
        <taxon>Echinodermata</taxon>
        <taxon>Eleutherozoa</taxon>
        <taxon>Asterozoa</taxon>
        <taxon>Asteroidea</taxon>
        <taxon>Valvatacea</taxon>
        <taxon>Valvatida</taxon>
        <taxon>Acanthasteridae</taxon>
        <taxon>Acanthaster</taxon>
    </lineage>
</organism>